<evidence type="ECO:0000313" key="2">
    <source>
        <dbReference type="Proteomes" id="UP001215598"/>
    </source>
</evidence>
<proteinExistence type="predicted"/>
<protein>
    <submittedName>
        <fullName evidence="1">Uncharacterized protein</fullName>
    </submittedName>
</protein>
<dbReference type="Proteomes" id="UP001215598">
    <property type="component" value="Unassembled WGS sequence"/>
</dbReference>
<keyword evidence="2" id="KW-1185">Reference proteome</keyword>
<reference evidence="1" key="1">
    <citation type="submission" date="2023-03" db="EMBL/GenBank/DDBJ databases">
        <title>Massive genome expansion in bonnet fungi (Mycena s.s.) driven by repeated elements and novel gene families across ecological guilds.</title>
        <authorList>
            <consortium name="Lawrence Berkeley National Laboratory"/>
            <person name="Harder C.B."/>
            <person name="Miyauchi S."/>
            <person name="Viragh M."/>
            <person name="Kuo A."/>
            <person name="Thoen E."/>
            <person name="Andreopoulos B."/>
            <person name="Lu D."/>
            <person name="Skrede I."/>
            <person name="Drula E."/>
            <person name="Henrissat B."/>
            <person name="Morin E."/>
            <person name="Kohler A."/>
            <person name="Barry K."/>
            <person name="LaButti K."/>
            <person name="Morin E."/>
            <person name="Salamov A."/>
            <person name="Lipzen A."/>
            <person name="Mereny Z."/>
            <person name="Hegedus B."/>
            <person name="Baldrian P."/>
            <person name="Stursova M."/>
            <person name="Weitz H."/>
            <person name="Taylor A."/>
            <person name="Grigoriev I.V."/>
            <person name="Nagy L.G."/>
            <person name="Martin F."/>
            <person name="Kauserud H."/>
        </authorList>
    </citation>
    <scope>NUCLEOTIDE SEQUENCE</scope>
    <source>
        <strain evidence="1">CBHHK182m</strain>
    </source>
</reference>
<dbReference type="EMBL" id="JARKIB010000267">
    <property type="protein sequence ID" value="KAJ7718248.1"/>
    <property type="molecule type" value="Genomic_DNA"/>
</dbReference>
<accession>A0AAD7HDH4</accession>
<organism evidence="1 2">
    <name type="scientific">Mycena metata</name>
    <dbReference type="NCBI Taxonomy" id="1033252"/>
    <lineage>
        <taxon>Eukaryota</taxon>
        <taxon>Fungi</taxon>
        <taxon>Dikarya</taxon>
        <taxon>Basidiomycota</taxon>
        <taxon>Agaricomycotina</taxon>
        <taxon>Agaricomycetes</taxon>
        <taxon>Agaricomycetidae</taxon>
        <taxon>Agaricales</taxon>
        <taxon>Marasmiineae</taxon>
        <taxon>Mycenaceae</taxon>
        <taxon>Mycena</taxon>
    </lineage>
</organism>
<sequence length="444" mass="49530">MPTYRVSPPILMVCRGITALFAGCDLRPHHELLASFNSLERLSIRLDELFFGDQPFNVSSPMFAKITHLEVLDTSPSQLFVNSSACIVSRWSPENPAMDARFVCVGGSVEYETDWFRGVNGGDDYWACADALVTAKAAGQVKRGQFRISRTGKWSYELLHAKRGTAILGSSHPIPVGREGYVDPLPTKIGDVGYIEQSAFFAFFRASDGNGNLSGRNTASSRLQTCLISERRVDLMFVTGVDISTYYTTMCHGGDLQEPLKSMVFTIPDSAMRTLMSQIKSEWGQVEHIAGRIGVPVEADAETDGYLQRLEEEHETIGKSLLFIRALRLQSRRIVPDAVEWARLQLGLLIVVYSHSIPLWALYGDNDIKQLIRDIRPDEDLKALLKHLRPRARVNKHLTLFTRCFAVAASTPLSGSQAIKSAFVIRQRVLWTPHAKNAQQMGEI</sequence>
<evidence type="ECO:0000313" key="1">
    <source>
        <dbReference type="EMBL" id="KAJ7718248.1"/>
    </source>
</evidence>
<name>A0AAD7HDH4_9AGAR</name>
<comment type="caution">
    <text evidence="1">The sequence shown here is derived from an EMBL/GenBank/DDBJ whole genome shotgun (WGS) entry which is preliminary data.</text>
</comment>
<gene>
    <name evidence="1" type="ORF">B0H16DRAFT_1475669</name>
</gene>
<dbReference type="AlphaFoldDB" id="A0AAD7HDH4"/>